<dbReference type="SMART" id="SM00663">
    <property type="entry name" value="RPOLA_N"/>
    <property type="match status" value="1"/>
</dbReference>
<dbReference type="Gene3D" id="6.10.250.2940">
    <property type="match status" value="1"/>
</dbReference>
<dbReference type="InterPro" id="IPR007081">
    <property type="entry name" value="RNA_pol_Rpb1_5"/>
</dbReference>
<evidence type="ECO:0000256" key="6">
    <source>
        <dbReference type="ARBA" id="ARBA00022695"/>
    </source>
</evidence>
<keyword evidence="10 13" id="KW-0804">Transcription</keyword>
<dbReference type="EC" id="2.7.7.6" evidence="13"/>
<evidence type="ECO:0000256" key="4">
    <source>
        <dbReference type="ARBA" id="ARBA00022478"/>
    </source>
</evidence>
<keyword evidence="9" id="KW-0460">Magnesium</keyword>
<evidence type="ECO:0000256" key="10">
    <source>
        <dbReference type="ARBA" id="ARBA00023163"/>
    </source>
</evidence>
<comment type="subunit">
    <text evidence="3">Component of the RNA polymerase III (Pol III) complex consisting of 17 subunits.</text>
</comment>
<feature type="domain" description="RNA polymerase N-terminal" evidence="15">
    <location>
        <begin position="316"/>
        <end position="788"/>
    </location>
</feature>
<dbReference type="FunFam" id="1.10.150.390:FF:000004">
    <property type="entry name" value="DNA-directed RNA polymerase subunit"/>
    <property type="match status" value="1"/>
</dbReference>
<dbReference type="Pfam" id="PF04997">
    <property type="entry name" value="RNA_pol_Rpb1_1"/>
    <property type="match status" value="2"/>
</dbReference>
<keyword evidence="7" id="KW-0479">Metal-binding</keyword>
<keyword evidence="8" id="KW-0862">Zinc</keyword>
<evidence type="ECO:0000259" key="15">
    <source>
        <dbReference type="SMART" id="SM00663"/>
    </source>
</evidence>
<dbReference type="SUPFAM" id="SSF64484">
    <property type="entry name" value="beta and beta-prime subunits of DNA dependent RNA-polymerase"/>
    <property type="match status" value="1"/>
</dbReference>
<name>A0A132NPG3_GIAIN</name>
<dbReference type="InterPro" id="IPR007083">
    <property type="entry name" value="RNA_pol_Rpb1_4"/>
</dbReference>
<organism evidence="16 17">
    <name type="scientific">Giardia duodenalis assemblage B</name>
    <dbReference type="NCBI Taxonomy" id="1394984"/>
    <lineage>
        <taxon>Eukaryota</taxon>
        <taxon>Metamonada</taxon>
        <taxon>Diplomonadida</taxon>
        <taxon>Hexamitidae</taxon>
        <taxon>Giardiinae</taxon>
        <taxon>Giardia</taxon>
    </lineage>
</organism>
<dbReference type="Pfam" id="PF05000">
    <property type="entry name" value="RNA_pol_Rpb1_4"/>
    <property type="match status" value="1"/>
</dbReference>
<dbReference type="InterPro" id="IPR007066">
    <property type="entry name" value="RNA_pol_Rpb1_3"/>
</dbReference>
<dbReference type="InterPro" id="IPR007080">
    <property type="entry name" value="RNA_pol_Rpb1_1"/>
</dbReference>
<evidence type="ECO:0000256" key="12">
    <source>
        <dbReference type="ARBA" id="ARBA00048552"/>
    </source>
</evidence>
<comment type="function">
    <text evidence="13">DNA-dependent RNA polymerase catalyzes the transcription of DNA into RNA using the four ribonucleoside triphosphates as substrates.</text>
</comment>
<dbReference type="Proteomes" id="UP000070089">
    <property type="component" value="Unassembled WGS sequence"/>
</dbReference>
<feature type="region of interest" description="Disordered" evidence="14">
    <location>
        <begin position="1732"/>
        <end position="1754"/>
    </location>
</feature>
<dbReference type="Gene3D" id="2.40.40.20">
    <property type="match status" value="2"/>
</dbReference>
<dbReference type="InterPro" id="IPR006592">
    <property type="entry name" value="RNA_pol_N"/>
</dbReference>
<feature type="region of interest" description="Disordered" evidence="14">
    <location>
        <begin position="588"/>
        <end position="631"/>
    </location>
</feature>
<comment type="subcellular location">
    <subcellularLocation>
        <location evidence="1">Nucleus</location>
    </subcellularLocation>
</comment>
<dbReference type="OrthoDB" id="270392at2759"/>
<dbReference type="Pfam" id="PF04998">
    <property type="entry name" value="RNA_pol_Rpb1_5"/>
    <property type="match status" value="1"/>
</dbReference>
<dbReference type="InterPro" id="IPR035698">
    <property type="entry name" value="RNAP_III_Rpc1_C"/>
</dbReference>
<dbReference type="InterPro" id="IPR044893">
    <property type="entry name" value="RNA_pol_Rpb1_clamp_domain"/>
</dbReference>
<dbReference type="InterPro" id="IPR042102">
    <property type="entry name" value="RNA_pol_Rpb1_3_sf"/>
</dbReference>
<dbReference type="InterPro" id="IPR000722">
    <property type="entry name" value="RNA_pol_asu"/>
</dbReference>
<dbReference type="GO" id="GO:0003677">
    <property type="term" value="F:DNA binding"/>
    <property type="evidence" value="ECO:0007669"/>
    <property type="project" value="InterPro"/>
</dbReference>
<keyword evidence="11" id="KW-0539">Nucleus</keyword>
<dbReference type="InterPro" id="IPR045867">
    <property type="entry name" value="DNA-dir_RpoC_beta_prime"/>
</dbReference>
<evidence type="ECO:0000256" key="3">
    <source>
        <dbReference type="ARBA" id="ARBA00011206"/>
    </source>
</evidence>
<comment type="catalytic activity">
    <reaction evidence="12 13">
        <text>RNA(n) + a ribonucleoside 5'-triphosphate = RNA(n+1) + diphosphate</text>
        <dbReference type="Rhea" id="RHEA:21248"/>
        <dbReference type="Rhea" id="RHEA-COMP:14527"/>
        <dbReference type="Rhea" id="RHEA-COMP:17342"/>
        <dbReference type="ChEBI" id="CHEBI:33019"/>
        <dbReference type="ChEBI" id="CHEBI:61557"/>
        <dbReference type="ChEBI" id="CHEBI:140395"/>
        <dbReference type="EC" id="2.7.7.6"/>
    </reaction>
</comment>
<evidence type="ECO:0000256" key="9">
    <source>
        <dbReference type="ARBA" id="ARBA00022842"/>
    </source>
</evidence>
<dbReference type="Gene3D" id="1.10.132.30">
    <property type="match status" value="1"/>
</dbReference>
<dbReference type="CDD" id="cd02736">
    <property type="entry name" value="RNAP_III_Rpc1_C"/>
    <property type="match status" value="1"/>
</dbReference>
<comment type="caution">
    <text evidence="16">The sequence shown here is derived from an EMBL/GenBank/DDBJ whole genome shotgun (WGS) entry which is preliminary data.</text>
</comment>
<proteinExistence type="inferred from homology"/>
<dbReference type="PANTHER" id="PTHR19376:SF32">
    <property type="entry name" value="DNA-DIRECTED RNA POLYMERASE III SUBUNIT RPC1"/>
    <property type="match status" value="1"/>
</dbReference>
<keyword evidence="4 13" id="KW-0240">DNA-directed RNA polymerase</keyword>
<dbReference type="Gene3D" id="4.10.860.120">
    <property type="entry name" value="RNA polymerase II, clamp domain"/>
    <property type="match status" value="1"/>
</dbReference>
<dbReference type="GO" id="GO:0006351">
    <property type="term" value="P:DNA-templated transcription"/>
    <property type="evidence" value="ECO:0007669"/>
    <property type="project" value="InterPro"/>
</dbReference>
<evidence type="ECO:0000313" key="16">
    <source>
        <dbReference type="EMBL" id="KWX11960.1"/>
    </source>
</evidence>
<dbReference type="InterPro" id="IPR038120">
    <property type="entry name" value="Rpb1_funnel_sf"/>
</dbReference>
<dbReference type="GO" id="GO:0046872">
    <property type="term" value="F:metal ion binding"/>
    <property type="evidence" value="ECO:0007669"/>
    <property type="project" value="UniProtKB-KW"/>
</dbReference>
<comment type="similarity">
    <text evidence="2 13">Belongs to the RNA polymerase beta' chain family.</text>
</comment>
<dbReference type="Pfam" id="PF00623">
    <property type="entry name" value="RNA_pol_Rpb1_2"/>
    <property type="match status" value="2"/>
</dbReference>
<evidence type="ECO:0000256" key="5">
    <source>
        <dbReference type="ARBA" id="ARBA00022679"/>
    </source>
</evidence>
<evidence type="ECO:0000256" key="13">
    <source>
        <dbReference type="RuleBase" id="RU004279"/>
    </source>
</evidence>
<dbReference type="Gene3D" id="1.10.274.100">
    <property type="entry name" value="RNA polymerase Rpb1, domain 3"/>
    <property type="match status" value="1"/>
</dbReference>
<dbReference type="GO" id="GO:0003899">
    <property type="term" value="F:DNA-directed RNA polymerase activity"/>
    <property type="evidence" value="ECO:0007669"/>
    <property type="project" value="UniProtKB-EC"/>
</dbReference>
<protein>
    <recommendedName>
        <fullName evidence="13">DNA-directed RNA polymerase subunit</fullName>
        <ecNumber evidence="13">2.7.7.6</ecNumber>
    </recommendedName>
</protein>
<feature type="compositionally biased region" description="Polar residues" evidence="14">
    <location>
        <begin position="617"/>
        <end position="631"/>
    </location>
</feature>
<keyword evidence="5 13" id="KW-0808">Transferase</keyword>
<dbReference type="GO" id="GO:0000428">
    <property type="term" value="C:DNA-directed RNA polymerase complex"/>
    <property type="evidence" value="ECO:0007669"/>
    <property type="project" value="UniProtKB-KW"/>
</dbReference>
<sequence length="1754" mass="195647">MYKNQFRRCYIQMDPSRRLRHFRSEIPQLVTEHRFPKRVEKLVFSVLSSNALMKLSEVQITTPILYEHYPSPAKNGVLDKRLGLSDKIGRCATCGKDTKMCIGHFGTIALALPVFHPGLINDARTMLSIICPFCSRVKISEADRHKYKSLNHKHSLSIVKEAQEQAKKQVNCPFCHAPSTVCKKSQGFRVLREMHYEESATKILAGVIKHQKEIEKIQDLDQRLRNHVVDPIQALHILKKVPECDYPYLGIPWQSRNVYASQQTPTSIASNDASQLFSRGSSKLLARTANRFIAQHQETGEHATLLRSQHFLTRPQDVILTHIPVPPSCLRPSVQSGSGAGTTEDSLTSHLVRILTVNDKLKEAVTSGAVTTSKVYAKWDQLNMDVSLLYIGKIPGGVQPVKGKIDSGTKEGTGIIDRLKGKAGRFRSNLSGKRVNFSGRTVISPNPYLSMQQVAIPRLIAQNLTFPEIVTSRNIRFLRELILNGKTYPGANEVLLLNDTIRYNPALKRLGIDMKRSRDMEAKAMELVSRCVDTFNLNSLCADLPELQAAIQHLVSESSNAINSEVKTESLPQESTLFSKDVHDPITRDDLDSVVDDTSETNEPKLEDIHANRTDESAGQLQTNTVDPSSEPKTVLKLNSIASLQLTNASSQHLSTFKLNTVSLLQKDRRGRQAIANSLRPNDIVYRHLLPNDTLLFNRQPSLHRMSIMQFNAVIHENRTFSFNPIVCSPFNADFDGDEMNIFYMQGQEARAEAGILMGSHENIISPRHGECMIGLTQDFLTGIYLLSGKGIFMTRQDYCQHVSYGCDGFGDATYGVSLYNYGREFIKSIHSRRGTEEDTVGFVKVPCLAQPCIVYPRQLYSGKQVLSVLMKGNDFDSVSINLEHGDKTYKKSDDKRALSVGDDYVVIQNSEHLAGRLTKAFLASSKNCIFYFLVQNYGPVSAARIMLRFAKVAARFLMNYGFTIGIDDVMPSQQVLHKKELIVQEGYERAQEKIHDYESGKLHAIPGSTVQETLEAALNQILSNVRESCAQVALKELHFTNKPLIMSLCGSKGSPINIAQMIIILGQQSFGGSRAPDDFYTRSAPYFYHYSKEPNSKGFILNSFYTGLLPFEFLAHARAGRDGVIDSACKTADTGYLQRRLVKCLEDLSVSYDFTVRNSKKNVVQFRFGHDGFDPIKLEVGTAQCLDLDTLLRHIILLNRSQDLAEGVPLVLLDRYKAEAELETLLNKDFYGQEACQIERDNVISYFRSNILPKITANTRIAAEIAPALAASFLQTTITRKDIDDFLRQVRRKYIRLNLEPGSPCGAVAAQSVGEPSTQMTLKSFHHAGLASMNITQGVPRLKEIVDGVVKISTPITTVELHIDADEEEDPAIITEKYLEKARMMKNIIECTYLGQISASIIECYSQSSCHIEVNLDMKIIADMGLAGVITVETVVASILHNDKAKKLVGQDHSSGSVSIHSGTRFSVRPITQSRENLLFDIQSLKLLLPMIPVSGIATCSRAVINEYKEITQGGTISSAPLTKYNLLVEGVGLQSILNVSGIDFTRTLSNNIIEVANTLGIEAAVATIANEIKACMDSHGMAVDMRHIRLLADIMCFKGKVLGFTRFGLTKMKADSVIMLASFEKTGEHLFNAALGNKIDETNGVTESIILGKPMSMGTGSFSLLQAPYFDEKTGKTIEYQPKPVTRFLGEVLNRQYDEEVDAIVSAFWYDEKVYLTGAEARAKLLRERKHTNKRSWSQHREKFANSKSKRQ</sequence>
<dbReference type="EMBL" id="JXTI01000145">
    <property type="protein sequence ID" value="KWX11960.1"/>
    <property type="molecule type" value="Genomic_DNA"/>
</dbReference>
<evidence type="ECO:0000256" key="14">
    <source>
        <dbReference type="SAM" id="MobiDB-lite"/>
    </source>
</evidence>
<dbReference type="Gene3D" id="1.10.150.390">
    <property type="match status" value="1"/>
</dbReference>
<evidence type="ECO:0000256" key="1">
    <source>
        <dbReference type="ARBA" id="ARBA00004123"/>
    </source>
</evidence>
<dbReference type="VEuPathDB" id="GiardiaDB:QR46_4079"/>
<accession>A0A132NPG3</accession>
<gene>
    <name evidence="16" type="ORF">QR46_4079</name>
</gene>
<keyword evidence="6 13" id="KW-0548">Nucleotidyltransferase</keyword>
<dbReference type="FunFam" id="2.40.40.20:FF:000019">
    <property type="entry name" value="DNA-directed RNA polymerase II subunit RPB1"/>
    <property type="match status" value="1"/>
</dbReference>
<evidence type="ECO:0000256" key="8">
    <source>
        <dbReference type="ARBA" id="ARBA00022833"/>
    </source>
</evidence>
<reference evidence="16 17" key="1">
    <citation type="journal article" date="2015" name="Mol. Biochem. Parasitol.">
        <title>Identification of polymorphic genes for use in assemblage B genotyping assays through comparative genomics of multiple assemblage B Giardia duodenalis isolates.</title>
        <authorList>
            <person name="Wielinga C."/>
            <person name="Thompson R.C."/>
            <person name="Monis P."/>
            <person name="Ryan U."/>
        </authorList>
    </citation>
    <scope>NUCLEOTIDE SEQUENCE [LARGE SCALE GENOMIC DNA]</scope>
    <source>
        <strain evidence="16 17">BAH15c1</strain>
    </source>
</reference>
<evidence type="ECO:0000256" key="2">
    <source>
        <dbReference type="ARBA" id="ARBA00006460"/>
    </source>
</evidence>
<feature type="compositionally biased region" description="Basic and acidic residues" evidence="14">
    <location>
        <begin position="602"/>
        <end position="616"/>
    </location>
</feature>
<dbReference type="Gene3D" id="6.20.50.80">
    <property type="match status" value="1"/>
</dbReference>
<evidence type="ECO:0000313" key="17">
    <source>
        <dbReference type="Proteomes" id="UP000070089"/>
    </source>
</evidence>
<dbReference type="GO" id="GO:0005634">
    <property type="term" value="C:nucleus"/>
    <property type="evidence" value="ECO:0007669"/>
    <property type="project" value="UniProtKB-SubCell"/>
</dbReference>
<dbReference type="Pfam" id="PF04983">
    <property type="entry name" value="RNA_pol_Rpb1_3"/>
    <property type="match status" value="1"/>
</dbReference>
<evidence type="ECO:0000256" key="7">
    <source>
        <dbReference type="ARBA" id="ARBA00022723"/>
    </source>
</evidence>
<dbReference type="PANTHER" id="PTHR19376">
    <property type="entry name" value="DNA-DIRECTED RNA POLYMERASE"/>
    <property type="match status" value="1"/>
</dbReference>
<evidence type="ECO:0000256" key="11">
    <source>
        <dbReference type="ARBA" id="ARBA00023242"/>
    </source>
</evidence>